<evidence type="ECO:0000256" key="1">
    <source>
        <dbReference type="SAM" id="MobiDB-lite"/>
    </source>
</evidence>
<organism evidence="2 3">
    <name type="scientific">Meloidogyne incognita</name>
    <name type="common">Southern root-knot nematode worm</name>
    <name type="synonym">Oxyuris incognita</name>
    <dbReference type="NCBI Taxonomy" id="6306"/>
    <lineage>
        <taxon>Eukaryota</taxon>
        <taxon>Metazoa</taxon>
        <taxon>Ecdysozoa</taxon>
        <taxon>Nematoda</taxon>
        <taxon>Chromadorea</taxon>
        <taxon>Rhabditida</taxon>
        <taxon>Tylenchina</taxon>
        <taxon>Tylenchomorpha</taxon>
        <taxon>Tylenchoidea</taxon>
        <taxon>Meloidogynidae</taxon>
        <taxon>Meloidogyninae</taxon>
        <taxon>Meloidogyne</taxon>
        <taxon>Meloidogyne incognita group</taxon>
    </lineage>
</organism>
<evidence type="ECO:0000313" key="2">
    <source>
        <dbReference type="Proteomes" id="UP000887563"/>
    </source>
</evidence>
<reference evidence="3" key="1">
    <citation type="submission" date="2022-11" db="UniProtKB">
        <authorList>
            <consortium name="WormBaseParasite"/>
        </authorList>
    </citation>
    <scope>IDENTIFICATION</scope>
</reference>
<protein>
    <submittedName>
        <fullName evidence="3">Uncharacterized protein</fullName>
    </submittedName>
</protein>
<feature type="region of interest" description="Disordered" evidence="1">
    <location>
        <begin position="2482"/>
        <end position="2503"/>
    </location>
</feature>
<feature type="region of interest" description="Disordered" evidence="1">
    <location>
        <begin position="4170"/>
        <end position="4189"/>
    </location>
</feature>
<dbReference type="Proteomes" id="UP000887563">
    <property type="component" value="Unplaced"/>
</dbReference>
<dbReference type="WBParaSite" id="Minc3s00229g08097">
    <property type="protein sequence ID" value="Minc3s00229g08097"/>
    <property type="gene ID" value="Minc3s00229g08097"/>
</dbReference>
<sequence length="4227" mass="477265">MADPNNLPPRPPQSTTPRTGVPQWSITRRERTEMTPPGRSSSRSGTEGGDSDSDSGGGIYRARTVTSTERVQIVQMPMELSQVSSEQLEMISLSPETEASREVCTTTTTIEAGAVPIVGGLTSSGVPIVSGIFLNRESRRTTTIITTTKTTYKILEDTSDDDLEFVQMPESTISTSTATTIKEKDDFLIINKTDSSITSTSEDDDNYDLKSSTSSLLLKQIPLKTKKEEDDDETVITTTNTTIDKLNENKEKEDEEIIVTSSNIVVIPSEIRSPPYSPHSFANTSTFSSPNSEGIMHTFDDEEFCAQLAKAAEASISPSFKTTTTKPVREISEEPLEHWVMLPDSQQQLKECSTQTTEEEIEENYPSTSCWDEAKSVEIDNYVNVYSNGYYSTLIEDDGGILNGIKKESPKASLFETTQQPQLEESQLDKHVSVYSSGYSDEINRTKTTKMKEYPKIEEPFIGNIYGLERNELEDLPLEVERKHAGFYDVLPSTSAMGETEKKIGTFEKLTNIFKGSKVVDEFPVDSEPFTGPVFDTNLISEAPNEQILSFVNIYSSGRSDEKTMVSTPSEFPKNEAPFTGTFYETNKSELETIPSEVESRHIGYYKNLPLPTEEEKKPGALEKLTQIFKESRKIEEYPVESVPFTDQVTSTSAMPEAKNEPIHSMVSIYSSGRSDEVPTTKAIEFPVNESPFTGNVSESNRKSELIPIPLEVEQQHAGYYDHLPSTSNEEVKKPGALEKLTHLFKRSKTDGGYPVDSEPFTGHLASLNKISETREEPIHSLVSVYSSGQYDEIPTTTEINEYPINEAPYIGNVPESRTVPELEGIPLEIEDKLVDLPRELPTEVKEYPNFEEIFIGHIHELQKNEVENVPLEVEKMYTGFYEDLPSTSNEEKKHGTLEKLTRIFKGSKKGEEYPADSESFTGLITTTSVMPEAQTGPIHSLVSVYSSGRSDEPTKIIKISEFPINEDPFIGNIYEANKLKEIEGVPLEVQTKDIGYYEQLPTRSTKKSEYPINDEPFAGNTYTLQKDELDEKPLEVEKKHIGFYEGTPSTSKEGTLEKLTRIFKGSKKSEEFPVDSEPFTGLIATTSAISEAQTEPIHSFVSVYSSGHSDEQPPVKTTEFVEEIAGNLSETKMHSEMEHMPIEFERRHIGYYEQMPSTSTKTSEHPKPEQPFTGHIHSTGRNEVDDLPINIEKKHIGFYEHLPSTNQEEKKPGVLEKLTSLFKGSKTEGEFPVDSEPFSGLISTTRAVPEVQTEPILSCVNIYSSGCSDEQLVTKLIEYPQTEEPFIGHIHSLRRNEVENLPLEVENKYTGYYEHLPSSTAVIEEKKPGTMEKLTKFFKGSKIEGDFPVDSEPYSGPITLTNTVHDLTKEPIHSVVSIYSSGRYDEEQTTKHPEFPINEAPFADYIPESRLHSGIEHIPLDLEKKYIGYYEQLPSTSSKTTEYPEEQPFTGHIHSLQRNDVEDMPMEVENKHIGFYEHLPSFAAKEEKKPGALEKLTKLFKSGKTVGEYPVDLEPYSGQIASTSLMTESRMEPINSFVSVYSSGRSDEQPVTKLPEYPKIEAPFIGNIPETKLGGELDSLPIEIDKKHIGFYEKSPPPLKKEETKYPKMEVIEDYSEPFTGTFSEITRHLELTEAPIDSQVAVYSSGRSDEIPTKIIKISEFPINEDPFIGNIFEAKKLEEIEGVPLEVEGKHVGYYESLPSTTSEEEKKPGALAKLTHFFKSGESKDEYPHITDPYSGHVFEANRSTEFTESPLEHHASVYSSEETPKTPKTLKTTEYPINEEPYLGYVPDSKRQNELNEVPLELEKKHVGYYEHLPSTTTDEGEKKPGTLEKLTHFFKGSTKDVTDFPIDKEAYTGHVSMTGTTNEATNVPIHSLVNIYSSGLSDEHLTTKMAEFPKIESPFIGYISETKRHSDLDPTTFDVEIKNIGYYEHLPSAIVEEKHGKLDKLTQFFKGAKNVGDFPLDSEPYVGPIASTSTMPESKMEPINSLVSVYSSGRSDEIPSAIPTEIIKQTETEAQFATKVRAELEGIPLDIEKKHVGYYDQLSLASSMDEKKKPGRLEKLTKLFKRSKNEGEFPFDSEPYVGEIKGTHKMSEMATEPIHSLVTVYSSGRFDEVRITKITEFPFNEAPFVGNIHKVKRYSEIETSPIEVEAQHVGYYEQLPSTSTRTSEYPKLEESFIGHVHENRLQSELGLLPLDVEKKHLGYYEKLPTKSTKTAEYPQLEQPFIGHIHSLQQHEIETVPIEVEHKHMGYYDHLPLTKDEEKKPGALEKLTKLFKGSKTEGDFPVDSEPYLGPLAKIKIVPEATGEPIHSLVSVYSSGRSDEIPTVRIPTESVEEPSAPYLFETKRNSDMHEYQLNNLVNVYSSGYSDETRITKFPINEAPFIGNIHEIKRQECETLPLEFETKNVGYYEHLPSVTTEEGKKPGLLDKITHLFKEDVTSSDYPQVTAPFSGHVFETNRPTELRESGIEQHVNVYSSGRSDEIPKTTEYPTETSYSGHVPESKLLPEIDSVPLEIENKHIGYYENLPTTAEHSEKKPGALEKITKLFKGSKTEGDFPFDSEPYSGPITMTNTVTDLTTEPIHSMTELHPSMLLKSVEGSKTDGEFPVDLEPYLGPISNFDVFPEATVEPIHSLVSVYSSGRSVEIPPTEYPKMEAPFIGFIHNSKPQLELNQTPLDVETKHIGFYEQLQQSSHDEEKKPGILEKMTKILKGCKNEGEFPFDSEPFVGPISNTNTISELSEEPIHSLVNIYSSGHYNEQQKLDEISEVEIKNELTNIPLVVETKHVGYYENLEQPPTIIKEGIKIESPLFQTVRTSEIKESMLDNSVNVYSSGRSDGIQPTKIRKEYPEIEAPFKENVSESKRQLEMNLVPLEVEKKHLGYYDHLPKSKDEETKLGSLDKLTQIFKSGKSIEEFPSISERYTGPVNNTNISEAKYEPILSFVNVYSSGFSDKQPTLTTKLLDYPVNQAPYLGHVSETKHQTELNSSPLEVGNKYIGYYEHLPLTTTIVEEEKKPGALEKLKHIFKDSKAVEQFPFDPEPFSGPIANTKITSEVAMEPINSFVYVYSSGRSDEIPASTTIPEYPKIVSSPFLGTVYEEKRQGELTVTPLEVGNKHIGYYEHLPSSTTSKEEKKPGTLEKLTKLFKGNKQEGEFPVDSEPFDGYIANTNVMPEAHSEPIHSLVSVYSSGRSDEIPTTKTLEYPKTEALFVGHIPETKHSDLHHVPYEIEKKHIGYYEQLPSTSSKAAEHPKLEQPFTGHIHSIQRNEVEDLPLEVENRHIGFYEHLPSKNQEDRKPGTLEKLTSLFKGSKTEGDFLVDSEPYSGPIILTNTVRDLATEPIHSLVNVYASGRSDEVPTKKHSEFPINEAPFVNYVPESKLQSGIEHVPLDLETKYIGYYEQLPSTPTKGTLIGYIHQNKLQPELAVLPLVVEKKHIGHYEQLPTTSSKTAEYPQIGEPFIGHIHSLQQNEVKSVPLEVEHKHIGYYEHLPSKDEEEKKPGTLEKLAKLIKGGKTQEGIPVDSEPYNGSVSEFNKFSEMIPEPIHSSVNLYSPGHYEILPIKIIQTYPDTKEMKSVPLDDNFVKIKEINGISDKKSVKSEEGFLRGSVETIVPAHLKEEIKIEEKPILEEKEFLVLGVNKNEIKNVLIEDFVEVYNNGYSFVEEEKVIPLKKEIIELKSEEKLIKNVQDKNFELDYIPIERSISLYHHGWYGGRLAEVEDEKNGIDQRQILPHMNGTLSDIEQKRDVIGSVGGETERQTVEPVELHVRISELKKKPIITEDNEKKKLKQLSFPTTFPVKETKFEERTLGEDQLQSIYAKAASFRDERLPVAATQRMRRPMVMKSEDLSIDSKPKPVPRTQYTSQYSDQLYKYSSPGSIRRPVGASPRGWTSVTEATTITFAKRHSFDRTTEEGKVQHVVEDIIVYRHGGGGSAGPVRRMLPPGLPKAPATKKNILPSSYLDERYHNISQRYNYYRSRSQDQEQRGQRKHDKWLQTDPEELMELNNVPFEHTSRSVGRTTTTEKRSHHLRTYRSYSSHLYDRHAYARDYSSPRRSCDASPETFAYRTERSTHSLGRLNDDYPLQSGFARATTSLIATQTPPLQQRRTFMNYESSINRQQVPDQSPRMQKHLKAQRSNIEETPLSIYSQNGVEETRTTIQHSKTLPLETRILPPGIHTPPPPLPHFSTINGGSHEIDEIKQEKQERSRRTSRASLRQARQRIRNYCGVL</sequence>
<accession>A0A914L1X9</accession>
<feature type="region of interest" description="Disordered" evidence="1">
    <location>
        <begin position="3973"/>
        <end position="3995"/>
    </location>
</feature>
<name>A0A914L1X9_MELIC</name>
<feature type="region of interest" description="Disordered" evidence="1">
    <location>
        <begin position="1157"/>
        <end position="1182"/>
    </location>
</feature>
<keyword evidence="2" id="KW-1185">Reference proteome</keyword>
<proteinExistence type="predicted"/>
<feature type="compositionally biased region" description="Pro residues" evidence="1">
    <location>
        <begin position="1"/>
        <end position="14"/>
    </location>
</feature>
<feature type="region of interest" description="Disordered" evidence="1">
    <location>
        <begin position="1"/>
        <end position="60"/>
    </location>
</feature>
<evidence type="ECO:0000313" key="3">
    <source>
        <dbReference type="WBParaSite" id="Minc3s00229g08097"/>
    </source>
</evidence>